<keyword evidence="1" id="KW-1133">Transmembrane helix</keyword>
<dbReference type="RefSeq" id="WP_009727054.1">
    <property type="nucleotide sequence ID" value="NZ_APHR01000057.1"/>
</dbReference>
<protein>
    <submittedName>
        <fullName evidence="3">MxaL protein</fullName>
    </submittedName>
</protein>
<keyword evidence="1" id="KW-0472">Membrane</keyword>
<dbReference type="SUPFAM" id="SSF53300">
    <property type="entry name" value="vWA-like"/>
    <property type="match status" value="1"/>
</dbReference>
<feature type="transmembrane region" description="Helical" evidence="1">
    <location>
        <begin position="292"/>
        <end position="310"/>
    </location>
</feature>
<dbReference type="EMBL" id="APHR01000057">
    <property type="protein sequence ID" value="EMR12407.1"/>
    <property type="molecule type" value="Genomic_DNA"/>
</dbReference>
<name>M7NYU9_9GAMM</name>
<dbReference type="SMART" id="SM00327">
    <property type="entry name" value="VWA"/>
    <property type="match status" value="1"/>
</dbReference>
<evidence type="ECO:0000256" key="1">
    <source>
        <dbReference type="SAM" id="Phobius"/>
    </source>
</evidence>
<dbReference type="AlphaFoldDB" id="M7NYU9"/>
<evidence type="ECO:0000259" key="2">
    <source>
        <dbReference type="PROSITE" id="PS50234"/>
    </source>
</evidence>
<dbReference type="OrthoDB" id="7055767at2"/>
<dbReference type="InterPro" id="IPR036465">
    <property type="entry name" value="vWFA_dom_sf"/>
</dbReference>
<dbReference type="eggNOG" id="COG2304">
    <property type="taxonomic scope" value="Bacteria"/>
</dbReference>
<proteinExistence type="predicted"/>
<evidence type="ECO:0000313" key="4">
    <source>
        <dbReference type="Proteomes" id="UP000012019"/>
    </source>
</evidence>
<comment type="caution">
    <text evidence="3">The sequence shown here is derived from an EMBL/GenBank/DDBJ whole genome shotgun (WGS) entry which is preliminary data.</text>
</comment>
<dbReference type="InterPro" id="IPR002035">
    <property type="entry name" value="VWF_A"/>
</dbReference>
<feature type="domain" description="VWFA" evidence="2">
    <location>
        <begin position="32"/>
        <end position="228"/>
    </location>
</feature>
<dbReference type="STRING" id="1286106.MPL1_10422"/>
<dbReference type="PATRIC" id="fig|1286106.3.peg.2083"/>
<dbReference type="Gene3D" id="3.40.50.410">
    <property type="entry name" value="von Willebrand factor, type A domain"/>
    <property type="match status" value="1"/>
</dbReference>
<sequence>MYRSLWHLLIVQLLILIALLLPAIPVESEKYDFFFVVDITRSMNVRDYLDVNGDPQSRLEKVKADLNQVLLQLPCGSTVGLGIFTERMPNIMFSPIEVCSNYLEIRDSIQHLDWRMAWVADSNIGLAFYNTIRLMQRLELQHSHLVFMTDGHEAPPINPRYTPDFSELMQNSERIIKGIVVGTGEHGLSRIPKFDEEGVQTGYYTAEDVPHQSSFGLPEDPTQIEGYVPRNAPWGNVRHDGNEHLSNVREAYLTGLAEQSGFVYHHLQSAAAFSAALMQPDFASTAKRASRFNHIPAAIALLLLLLLYPIEQIFRRAAKQIHKASATQT</sequence>
<dbReference type="Proteomes" id="UP000012019">
    <property type="component" value="Unassembled WGS sequence"/>
</dbReference>
<evidence type="ECO:0000313" key="3">
    <source>
        <dbReference type="EMBL" id="EMR12407.1"/>
    </source>
</evidence>
<dbReference type="PROSITE" id="PS50234">
    <property type="entry name" value="VWFA"/>
    <property type="match status" value="1"/>
</dbReference>
<accession>M7NYU9</accession>
<keyword evidence="4" id="KW-1185">Reference proteome</keyword>
<keyword evidence="1" id="KW-0812">Transmembrane</keyword>
<dbReference type="Pfam" id="PF13519">
    <property type="entry name" value="VWA_2"/>
    <property type="match status" value="1"/>
</dbReference>
<reference evidence="3 4" key="1">
    <citation type="journal article" date="2013" name="Genome Announc.">
        <title>Draft Genome Sequence of Methylophaga lonarensis MPLT, a Haloalkaliphilic (Non-Methane-Utilizing) Methylotroph.</title>
        <authorList>
            <person name="Shetty S.A."/>
            <person name="Marathe N.P."/>
            <person name="Munot H."/>
            <person name="Antony C.P."/>
            <person name="Dhotre D.P."/>
            <person name="Murrell J.C."/>
            <person name="Shouche Y.S."/>
        </authorList>
    </citation>
    <scope>NUCLEOTIDE SEQUENCE [LARGE SCALE GENOMIC DNA]</scope>
    <source>
        <strain evidence="3 4">MPL</strain>
    </source>
</reference>
<gene>
    <name evidence="3" type="ORF">MPL1_10422</name>
</gene>
<organism evidence="3 4">
    <name type="scientific">Methylophaga lonarensis MPL</name>
    <dbReference type="NCBI Taxonomy" id="1286106"/>
    <lineage>
        <taxon>Bacteria</taxon>
        <taxon>Pseudomonadati</taxon>
        <taxon>Pseudomonadota</taxon>
        <taxon>Gammaproteobacteria</taxon>
        <taxon>Thiotrichales</taxon>
        <taxon>Piscirickettsiaceae</taxon>
        <taxon>Methylophaga</taxon>
    </lineage>
</organism>